<dbReference type="Pfam" id="PF01546">
    <property type="entry name" value="Peptidase_M20"/>
    <property type="match status" value="1"/>
</dbReference>
<protein>
    <recommendedName>
        <fullName evidence="1">Peptidase M20 domain-containing protein 2</fullName>
    </recommendedName>
</protein>
<dbReference type="InterPro" id="IPR052030">
    <property type="entry name" value="Peptidase_M20/M20A_hydrolases"/>
</dbReference>
<dbReference type="GO" id="GO:0071713">
    <property type="term" value="F:para-aminobenzoyl-glutamate hydrolase activity"/>
    <property type="evidence" value="ECO:0007669"/>
    <property type="project" value="TreeGrafter"/>
</dbReference>
<sequence length="391" mass="42966">MKEKIQSYIKGILPELCQISDRIFDLAEIGCQEFQSCRILEEYLEKNGFQVEHGVGGMETSFRAVYEQGEGGPSFGLLAEYDALSMGHGCGHHMQGPVILGAAMCIKELCGDQPCRIVVYGTPAEETLGGKIIMQENGCFQDIDIALMMHAAPETCVDVKTMALENFRVTFHGVESHAAMTPERGRSALDGILISFQGIEFMREHVLEDTRMHYTILDAGGPTNVVPGKAVAEYTLRSYNTQYLAEIVNRFMDILKGSALITGTTYTLERDPVYKAKIPCLRLNDLIMKQAEIFEAPRLSQPREKTGSTDFGNVMYEVPGSCIRVAFVPAGTPAHSEGYVKAGKSEDAHKAVMYGAEILAGTCLDILADPALLAEIKDDFAQRKQIMGKDI</sequence>
<evidence type="ECO:0000256" key="1">
    <source>
        <dbReference type="PIRNR" id="PIRNR037226"/>
    </source>
</evidence>
<dbReference type="PANTHER" id="PTHR30575:SF0">
    <property type="entry name" value="XAA-ARG DIPEPTIDASE"/>
    <property type="match status" value="1"/>
</dbReference>
<gene>
    <name evidence="3" type="ORF">IAB60_04305</name>
</gene>
<dbReference type="GO" id="GO:0005737">
    <property type="term" value="C:cytoplasm"/>
    <property type="evidence" value="ECO:0007669"/>
    <property type="project" value="TreeGrafter"/>
</dbReference>
<dbReference type="InterPro" id="IPR017144">
    <property type="entry name" value="Xaa-Arg_dipeptidase"/>
</dbReference>
<dbReference type="Gene3D" id="3.40.630.10">
    <property type="entry name" value="Zn peptidases"/>
    <property type="match status" value="1"/>
</dbReference>
<dbReference type="GO" id="GO:0016805">
    <property type="term" value="F:dipeptidase activity"/>
    <property type="evidence" value="ECO:0007669"/>
    <property type="project" value="InterPro"/>
</dbReference>
<feature type="domain" description="Peptidase M20 dimerisation" evidence="2">
    <location>
        <begin position="166"/>
        <end position="256"/>
    </location>
</feature>
<proteinExistence type="inferred from homology"/>
<dbReference type="Pfam" id="PF07687">
    <property type="entry name" value="M20_dimer"/>
    <property type="match status" value="1"/>
</dbReference>
<reference evidence="3" key="2">
    <citation type="journal article" date="2021" name="PeerJ">
        <title>Extensive microbial diversity within the chicken gut microbiome revealed by metagenomics and culture.</title>
        <authorList>
            <person name="Gilroy R."/>
            <person name="Ravi A."/>
            <person name="Getino M."/>
            <person name="Pursley I."/>
            <person name="Horton D.L."/>
            <person name="Alikhan N.F."/>
            <person name="Baker D."/>
            <person name="Gharbi K."/>
            <person name="Hall N."/>
            <person name="Watson M."/>
            <person name="Adriaenssens E.M."/>
            <person name="Foster-Nyarko E."/>
            <person name="Jarju S."/>
            <person name="Secka A."/>
            <person name="Antonio M."/>
            <person name="Oren A."/>
            <person name="Chaudhuri R.R."/>
            <person name="La Ragione R."/>
            <person name="Hildebrand F."/>
            <person name="Pallen M.J."/>
        </authorList>
    </citation>
    <scope>NUCLEOTIDE SEQUENCE</scope>
    <source>
        <strain evidence="3">CHK123-3438</strain>
    </source>
</reference>
<evidence type="ECO:0000313" key="4">
    <source>
        <dbReference type="Proteomes" id="UP000886860"/>
    </source>
</evidence>
<dbReference type="InterPro" id="IPR017439">
    <property type="entry name" value="Amidohydrolase"/>
</dbReference>
<dbReference type="GO" id="GO:0046657">
    <property type="term" value="P:folic acid catabolic process"/>
    <property type="evidence" value="ECO:0007669"/>
    <property type="project" value="TreeGrafter"/>
</dbReference>
<dbReference type="InterPro" id="IPR036264">
    <property type="entry name" value="Bact_exopeptidase_dim_dom"/>
</dbReference>
<dbReference type="SUPFAM" id="SSF53187">
    <property type="entry name" value="Zn-dependent exopeptidases"/>
    <property type="match status" value="1"/>
</dbReference>
<dbReference type="PANTHER" id="PTHR30575">
    <property type="entry name" value="PEPTIDASE M20"/>
    <property type="match status" value="1"/>
</dbReference>
<comment type="caution">
    <text evidence="3">The sequence shown here is derived from an EMBL/GenBank/DDBJ whole genome shotgun (WGS) entry which is preliminary data.</text>
</comment>
<reference evidence="3" key="1">
    <citation type="submission" date="2020-10" db="EMBL/GenBank/DDBJ databases">
        <authorList>
            <person name="Gilroy R."/>
        </authorList>
    </citation>
    <scope>NUCLEOTIDE SEQUENCE</scope>
    <source>
        <strain evidence="3">CHK123-3438</strain>
    </source>
</reference>
<dbReference type="EMBL" id="DVKS01000070">
    <property type="protein sequence ID" value="HIT41320.1"/>
    <property type="molecule type" value="Genomic_DNA"/>
</dbReference>
<dbReference type="PIRSF" id="PIRSF037226">
    <property type="entry name" value="Amidohydrolase_ACY1L2_prd"/>
    <property type="match status" value="1"/>
</dbReference>
<evidence type="ECO:0000313" key="3">
    <source>
        <dbReference type="EMBL" id="HIT41320.1"/>
    </source>
</evidence>
<name>A0A9D1KF51_9FIRM</name>
<dbReference type="Proteomes" id="UP000886860">
    <property type="component" value="Unassembled WGS sequence"/>
</dbReference>
<dbReference type="CDD" id="cd03887">
    <property type="entry name" value="M20_Acy1L2"/>
    <property type="match status" value="1"/>
</dbReference>
<dbReference type="Gene3D" id="3.30.70.360">
    <property type="match status" value="1"/>
</dbReference>
<dbReference type="InterPro" id="IPR002933">
    <property type="entry name" value="Peptidase_M20"/>
</dbReference>
<organism evidence="3 4">
    <name type="scientific">Candidatus Caccovicinus merdipullorum</name>
    <dbReference type="NCBI Taxonomy" id="2840724"/>
    <lineage>
        <taxon>Bacteria</taxon>
        <taxon>Bacillati</taxon>
        <taxon>Bacillota</taxon>
        <taxon>Clostridia</taxon>
        <taxon>Eubacteriales</taxon>
        <taxon>Candidatus Caccovicinus</taxon>
    </lineage>
</organism>
<accession>A0A9D1KF51</accession>
<dbReference type="SUPFAM" id="SSF55031">
    <property type="entry name" value="Bacterial exopeptidase dimerisation domain"/>
    <property type="match status" value="1"/>
</dbReference>
<dbReference type="InterPro" id="IPR011650">
    <property type="entry name" value="Peptidase_M20_dimer"/>
</dbReference>
<comment type="similarity">
    <text evidence="1">Belongs to the peptidase M20A family.</text>
</comment>
<dbReference type="NCBIfam" id="TIGR01891">
    <property type="entry name" value="amidohydrolases"/>
    <property type="match status" value="1"/>
</dbReference>
<evidence type="ECO:0000259" key="2">
    <source>
        <dbReference type="Pfam" id="PF07687"/>
    </source>
</evidence>
<dbReference type="AlphaFoldDB" id="A0A9D1KF51"/>